<comment type="caution">
    <text evidence="1">The sequence shown here is derived from an EMBL/GenBank/DDBJ whole genome shotgun (WGS) entry which is preliminary data.</text>
</comment>
<keyword evidence="2" id="KW-1185">Reference proteome</keyword>
<name>A0ACB8TZB0_9APHY</name>
<gene>
    <name evidence="1" type="ORF">BDY19DRAFT_246999</name>
</gene>
<accession>A0ACB8TZB0</accession>
<dbReference type="EMBL" id="MU274918">
    <property type="protein sequence ID" value="KAI0087346.1"/>
    <property type="molecule type" value="Genomic_DNA"/>
</dbReference>
<protein>
    <submittedName>
        <fullName evidence="1">MFS general substrate transporter</fullName>
    </submittedName>
</protein>
<reference evidence="1" key="1">
    <citation type="journal article" date="2021" name="Environ. Microbiol.">
        <title>Gene family expansions and transcriptome signatures uncover fungal adaptations to wood decay.</title>
        <authorList>
            <person name="Hage H."/>
            <person name="Miyauchi S."/>
            <person name="Viragh M."/>
            <person name="Drula E."/>
            <person name="Min B."/>
            <person name="Chaduli D."/>
            <person name="Navarro D."/>
            <person name="Favel A."/>
            <person name="Norest M."/>
            <person name="Lesage-Meessen L."/>
            <person name="Balint B."/>
            <person name="Merenyi Z."/>
            <person name="de Eugenio L."/>
            <person name="Morin E."/>
            <person name="Martinez A.T."/>
            <person name="Baldrian P."/>
            <person name="Stursova M."/>
            <person name="Martinez M.J."/>
            <person name="Novotny C."/>
            <person name="Magnuson J.K."/>
            <person name="Spatafora J.W."/>
            <person name="Maurice S."/>
            <person name="Pangilinan J."/>
            <person name="Andreopoulos W."/>
            <person name="LaButti K."/>
            <person name="Hundley H."/>
            <person name="Na H."/>
            <person name="Kuo A."/>
            <person name="Barry K."/>
            <person name="Lipzen A."/>
            <person name="Henrissat B."/>
            <person name="Riley R."/>
            <person name="Ahrendt S."/>
            <person name="Nagy L.G."/>
            <person name="Grigoriev I.V."/>
            <person name="Martin F."/>
            <person name="Rosso M.N."/>
        </authorList>
    </citation>
    <scope>NUCLEOTIDE SEQUENCE</scope>
    <source>
        <strain evidence="1">CBS 384.51</strain>
    </source>
</reference>
<sequence>MSLTQAEVHTLERIRQVNSSDGSLAIHARATHLLEQDATILRKPHPSKDDIELAELSRRGSRSQDAQERTNVAEGTPGATDGVDVNSPEVKLTAWLQYASLCFTLFLAGWNDGTTGPLLPRMQENYHVGYAVVSLIFVLNTVGFVAGAISNVYFAEKIGLGRTMLLGAISQLIGYALMAPAPPFPVLAIGYVFNGFGISLQDAGANGYVASLKDNANVKMGILHAIYGIGAFIAPLSATQFRSLPRWSFQYLISLGIAVVNIVFLHFVFRGKRLEECLAEIGQTRTDATSSSANSDENKYRQIFRLREVHFLAAFICLYVGVEVTVGGWSVSYIEVVRGGGNNSGYVSAGFFGGLTVGRIALLWLNKKIGERNAVFLYAILALGLEFVIWFVPSLIGGALAVSFVGVFLGPIYPLAINHTAKILPHSLLTGSIGWIAGVGQAGSAIVPFITGAIASKAGIASLQPVLIGLMSAMFAVWVIVPRQARHID</sequence>
<proteinExistence type="predicted"/>
<dbReference type="Proteomes" id="UP001055072">
    <property type="component" value="Unassembled WGS sequence"/>
</dbReference>
<evidence type="ECO:0000313" key="2">
    <source>
        <dbReference type="Proteomes" id="UP001055072"/>
    </source>
</evidence>
<organism evidence="1 2">
    <name type="scientific">Irpex rosettiformis</name>
    <dbReference type="NCBI Taxonomy" id="378272"/>
    <lineage>
        <taxon>Eukaryota</taxon>
        <taxon>Fungi</taxon>
        <taxon>Dikarya</taxon>
        <taxon>Basidiomycota</taxon>
        <taxon>Agaricomycotina</taxon>
        <taxon>Agaricomycetes</taxon>
        <taxon>Polyporales</taxon>
        <taxon>Irpicaceae</taxon>
        <taxon>Irpex</taxon>
    </lineage>
</organism>
<evidence type="ECO:0000313" key="1">
    <source>
        <dbReference type="EMBL" id="KAI0087346.1"/>
    </source>
</evidence>